<name>A0A7X5TXI0_9MYCO</name>
<dbReference type="CDD" id="cd00293">
    <property type="entry name" value="USP-like"/>
    <property type="match status" value="1"/>
</dbReference>
<dbReference type="RefSeq" id="WP_167157196.1">
    <property type="nucleotide sequence ID" value="NZ_JAANOW010000001.1"/>
</dbReference>
<dbReference type="Pfam" id="PF00582">
    <property type="entry name" value="Usp"/>
    <property type="match status" value="2"/>
</dbReference>
<evidence type="ECO:0000259" key="2">
    <source>
        <dbReference type="Pfam" id="PF00582"/>
    </source>
</evidence>
<dbReference type="PANTHER" id="PTHR46268">
    <property type="entry name" value="STRESS RESPONSE PROTEIN NHAX"/>
    <property type="match status" value="1"/>
</dbReference>
<comment type="similarity">
    <text evidence="1">Belongs to the universal stress protein A family.</text>
</comment>
<gene>
    <name evidence="3" type="ORF">FHU31_001552</name>
</gene>
<protein>
    <submittedName>
        <fullName evidence="3">Nucleotide-binding universal stress UspA family protein</fullName>
    </submittedName>
</protein>
<evidence type="ECO:0000256" key="1">
    <source>
        <dbReference type="ARBA" id="ARBA00008791"/>
    </source>
</evidence>
<organism evidence="3 4">
    <name type="scientific">Mycolicibacterium fluoranthenivorans</name>
    <dbReference type="NCBI Taxonomy" id="258505"/>
    <lineage>
        <taxon>Bacteria</taxon>
        <taxon>Bacillati</taxon>
        <taxon>Actinomycetota</taxon>
        <taxon>Actinomycetes</taxon>
        <taxon>Mycobacteriales</taxon>
        <taxon>Mycobacteriaceae</taxon>
        <taxon>Mycolicibacterium</taxon>
    </lineage>
</organism>
<keyword evidence="4" id="KW-1185">Reference proteome</keyword>
<dbReference type="Gene3D" id="3.40.50.620">
    <property type="entry name" value="HUPs"/>
    <property type="match status" value="1"/>
</dbReference>
<dbReference type="Gene3D" id="3.40.50.12370">
    <property type="match status" value="1"/>
</dbReference>
<dbReference type="InterPro" id="IPR014729">
    <property type="entry name" value="Rossmann-like_a/b/a_fold"/>
</dbReference>
<proteinExistence type="inferred from homology"/>
<evidence type="ECO:0000313" key="3">
    <source>
        <dbReference type="EMBL" id="NIH94596.1"/>
    </source>
</evidence>
<dbReference type="PRINTS" id="PR01438">
    <property type="entry name" value="UNVRSLSTRESS"/>
</dbReference>
<dbReference type="AlphaFoldDB" id="A0A7X5TXI0"/>
<feature type="domain" description="UspA" evidence="2">
    <location>
        <begin position="2"/>
        <end position="136"/>
    </location>
</feature>
<dbReference type="Proteomes" id="UP000547444">
    <property type="component" value="Unassembled WGS sequence"/>
</dbReference>
<dbReference type="SUPFAM" id="SSF52402">
    <property type="entry name" value="Adenine nucleotide alpha hydrolases-like"/>
    <property type="match status" value="2"/>
</dbReference>
<sequence>MRLVVGYLATPGGADALALGVRFARTLGAEIELCVVLPPDRMVPALVNAGGYEQVLSRQAQEWLAEAMAGVPADVVVNPHVSFSDSFADGLIRETLRLDAVAIVVGGAGGGLAGRLSLGSVVNELLHSAPVPVAVAPRGIRLSGVERVREVTCALGERAGADVLLDTAVAASRAAGTPLRLVSLVALDPMLGGLRSDDPDAVREHALTHGRQVLDAAKESLPKDFPVTATVTDGSTVEDAVNKLPWRDGDLIMVGSSRLAAPRKLFLGSTAAKILRVVEVPIVVVPRTPYRDEGSMSPEIVGRAP</sequence>
<dbReference type="EMBL" id="JAANOW010000001">
    <property type="protein sequence ID" value="NIH94596.1"/>
    <property type="molecule type" value="Genomic_DNA"/>
</dbReference>
<accession>A0A7X5TXI0</accession>
<feature type="domain" description="UspA" evidence="2">
    <location>
        <begin position="151"/>
        <end position="286"/>
    </location>
</feature>
<dbReference type="PANTHER" id="PTHR46268:SF6">
    <property type="entry name" value="UNIVERSAL STRESS PROTEIN UP12"/>
    <property type="match status" value="1"/>
</dbReference>
<dbReference type="InterPro" id="IPR006016">
    <property type="entry name" value="UspA"/>
</dbReference>
<reference evidence="3 4" key="1">
    <citation type="submission" date="2020-03" db="EMBL/GenBank/DDBJ databases">
        <title>Sequencing the genomes of 1000 actinobacteria strains.</title>
        <authorList>
            <person name="Klenk H.-P."/>
        </authorList>
    </citation>
    <scope>NUCLEOTIDE SEQUENCE [LARGE SCALE GENOMIC DNA]</scope>
    <source>
        <strain evidence="3 4">DSM 44556</strain>
    </source>
</reference>
<dbReference type="InterPro" id="IPR006015">
    <property type="entry name" value="Universal_stress_UspA"/>
</dbReference>
<evidence type="ECO:0000313" key="4">
    <source>
        <dbReference type="Proteomes" id="UP000547444"/>
    </source>
</evidence>
<comment type="caution">
    <text evidence="3">The sequence shown here is derived from an EMBL/GenBank/DDBJ whole genome shotgun (WGS) entry which is preliminary data.</text>
</comment>